<protein>
    <submittedName>
        <fullName evidence="1">Uncharacterized protein</fullName>
    </submittedName>
</protein>
<proteinExistence type="predicted"/>
<sequence length="117" mass="13644">MVDFPDIRWCVVCSPGKSWVSERIRCCYACLLCVCSSCLWIYFRGCSFHFQKSIGCDFRDDWSGGKRRCCYNTSDLLQRFDVLDRNGDYLHGDHDHSVHPPNMSDILSPMGWYVLRS</sequence>
<organism evidence="1">
    <name type="scientific">Opuntia streptacantha</name>
    <name type="common">Prickly pear cactus</name>
    <name type="synonym">Opuntia cardona</name>
    <dbReference type="NCBI Taxonomy" id="393608"/>
    <lineage>
        <taxon>Eukaryota</taxon>
        <taxon>Viridiplantae</taxon>
        <taxon>Streptophyta</taxon>
        <taxon>Embryophyta</taxon>
        <taxon>Tracheophyta</taxon>
        <taxon>Spermatophyta</taxon>
        <taxon>Magnoliopsida</taxon>
        <taxon>eudicotyledons</taxon>
        <taxon>Gunneridae</taxon>
        <taxon>Pentapetalae</taxon>
        <taxon>Caryophyllales</taxon>
        <taxon>Cactineae</taxon>
        <taxon>Cactaceae</taxon>
        <taxon>Opuntioideae</taxon>
        <taxon>Opuntia</taxon>
    </lineage>
</organism>
<accession>A0A7C8YXC7</accession>
<reference evidence="1" key="2">
    <citation type="submission" date="2020-07" db="EMBL/GenBank/DDBJ databases">
        <authorList>
            <person name="Vera ALvarez R."/>
            <person name="Arias-Moreno D.M."/>
            <person name="Jimenez-Jacinto V."/>
            <person name="Jimenez-Bremont J.F."/>
            <person name="Swaminathan K."/>
            <person name="Moose S.P."/>
            <person name="Guerrero-Gonzalez M.L."/>
            <person name="Marino-Ramirez L."/>
            <person name="Landsman D."/>
            <person name="Rodriguez-Kessler M."/>
            <person name="Delgado-Sanchez P."/>
        </authorList>
    </citation>
    <scope>NUCLEOTIDE SEQUENCE</scope>
    <source>
        <tissue evidence="1">Cladode</tissue>
    </source>
</reference>
<evidence type="ECO:0000313" key="1">
    <source>
        <dbReference type="EMBL" id="MBA4628375.1"/>
    </source>
</evidence>
<dbReference type="AlphaFoldDB" id="A0A7C8YXC7"/>
<reference evidence="1" key="1">
    <citation type="journal article" date="2013" name="J. Plant Res.">
        <title>Effect of fungi and light on seed germination of three Opuntia species from semiarid lands of central Mexico.</title>
        <authorList>
            <person name="Delgado-Sanchez P."/>
            <person name="Jimenez-Bremont J.F."/>
            <person name="Guerrero-Gonzalez Mde L."/>
            <person name="Flores J."/>
        </authorList>
    </citation>
    <scope>NUCLEOTIDE SEQUENCE</scope>
    <source>
        <tissue evidence="1">Cladode</tissue>
    </source>
</reference>
<dbReference type="EMBL" id="GISG01065821">
    <property type="protein sequence ID" value="MBA4628375.1"/>
    <property type="molecule type" value="Transcribed_RNA"/>
</dbReference>
<name>A0A7C8YXC7_OPUST</name>